<dbReference type="InterPro" id="IPR015943">
    <property type="entry name" value="WD40/YVTN_repeat-like_dom_sf"/>
</dbReference>
<keyword evidence="5" id="KW-1185">Reference proteome</keyword>
<dbReference type="Gene3D" id="2.130.10.10">
    <property type="entry name" value="YVTN repeat-like/Quinoprotein amine dehydrogenase"/>
    <property type="match status" value="1"/>
</dbReference>
<evidence type="ECO:0000256" key="3">
    <source>
        <dbReference type="PROSITE-ProRule" id="PRU00221"/>
    </source>
</evidence>
<dbReference type="GO" id="GO:0032991">
    <property type="term" value="C:protein-containing complex"/>
    <property type="evidence" value="ECO:0007669"/>
    <property type="project" value="UniProtKB-ARBA"/>
</dbReference>
<gene>
    <name evidence="4" type="ORF">PV10_08668</name>
</gene>
<dbReference type="PROSITE" id="PS50082">
    <property type="entry name" value="WD_REPEATS_2"/>
    <property type="match status" value="1"/>
</dbReference>
<dbReference type="HOGENOM" id="CLU_000288_57_11_1"/>
<dbReference type="PANTHER" id="PTHR44090:SF1">
    <property type="entry name" value="SUPERKILLER COMPLEX PROTEIN 8"/>
    <property type="match status" value="1"/>
</dbReference>
<dbReference type="RefSeq" id="XP_016220629.1">
    <property type="nucleotide sequence ID" value="XM_016373718.1"/>
</dbReference>
<dbReference type="AlphaFoldDB" id="A0A0D1WJM4"/>
<keyword evidence="1 3" id="KW-0853">WD repeat</keyword>
<dbReference type="PANTHER" id="PTHR44090">
    <property type="entry name" value="WD REPEAT-CONTAINING PROTEIN 61"/>
    <property type="match status" value="1"/>
</dbReference>
<dbReference type="OrthoDB" id="10251741at2759"/>
<evidence type="ECO:0000256" key="2">
    <source>
        <dbReference type="ARBA" id="ARBA00022737"/>
    </source>
</evidence>
<evidence type="ECO:0000256" key="1">
    <source>
        <dbReference type="ARBA" id="ARBA00022574"/>
    </source>
</evidence>
<dbReference type="InterPro" id="IPR019775">
    <property type="entry name" value="WD40_repeat_CS"/>
</dbReference>
<dbReference type="Proteomes" id="UP000054302">
    <property type="component" value="Unassembled WGS sequence"/>
</dbReference>
<dbReference type="STRING" id="212818.A0A0D1WJM4"/>
<reference evidence="4 5" key="1">
    <citation type="submission" date="2015-01" db="EMBL/GenBank/DDBJ databases">
        <title>The Genome Sequence of Exophiala mesophila CBS40295.</title>
        <authorList>
            <consortium name="The Broad Institute Genomics Platform"/>
            <person name="Cuomo C."/>
            <person name="de Hoog S."/>
            <person name="Gorbushina A."/>
            <person name="Stielow B."/>
            <person name="Teixiera M."/>
            <person name="Abouelleil A."/>
            <person name="Chapman S.B."/>
            <person name="Priest M."/>
            <person name="Young S.K."/>
            <person name="Wortman J."/>
            <person name="Nusbaum C."/>
            <person name="Birren B."/>
        </authorList>
    </citation>
    <scope>NUCLEOTIDE SEQUENCE [LARGE SCALE GENOMIC DNA]</scope>
    <source>
        <strain evidence="4 5">CBS 40295</strain>
    </source>
</reference>
<dbReference type="CDD" id="cd00200">
    <property type="entry name" value="WD40"/>
    <property type="match status" value="1"/>
</dbReference>
<sequence>MSKQYLAQHTIDEAHPSDIFSLATTPTQILTGSGQPSIKIFSTNKDDFPIDQSLSDAHKLGVHHLATSKNGTRAVSAGFGGEAKVWNFTEGIWKQDSEITSDKKAGEVWAIALSADGQYLAATTYDGRVGVYDLADKNKKIRDYETKGSFGMAVDLSPDGRFVASGHESGNIYVFSTATNRLLHSLPGLIKPVRAVTFSPMSTLLAAAGDARIISLYDPSSGEQVANLTGHAAWITSLDWSHTGQYLLSGALDGKVKVWDIERRTCVATHSESDQGLWCVKWLPKGDSGVERQKAEKFVTVGANRAVSVYREATGG</sequence>
<keyword evidence="2" id="KW-0677">Repeat</keyword>
<dbReference type="PROSITE" id="PS50294">
    <property type="entry name" value="WD_REPEATS_REGION"/>
    <property type="match status" value="1"/>
</dbReference>
<evidence type="ECO:0000313" key="4">
    <source>
        <dbReference type="EMBL" id="KIV89055.1"/>
    </source>
</evidence>
<feature type="repeat" description="WD" evidence="3">
    <location>
        <begin position="228"/>
        <end position="269"/>
    </location>
</feature>
<name>A0A0D1WJM4_EXOME</name>
<accession>A0A0D1WJM4</accession>
<dbReference type="InterPro" id="IPR001680">
    <property type="entry name" value="WD40_rpt"/>
</dbReference>
<dbReference type="SMART" id="SM00320">
    <property type="entry name" value="WD40"/>
    <property type="match status" value="7"/>
</dbReference>
<dbReference type="SUPFAM" id="SSF50978">
    <property type="entry name" value="WD40 repeat-like"/>
    <property type="match status" value="1"/>
</dbReference>
<dbReference type="PROSITE" id="PS00678">
    <property type="entry name" value="WD_REPEATS_1"/>
    <property type="match status" value="1"/>
</dbReference>
<proteinExistence type="predicted"/>
<evidence type="ECO:0000313" key="5">
    <source>
        <dbReference type="Proteomes" id="UP000054302"/>
    </source>
</evidence>
<protein>
    <submittedName>
        <fullName evidence="4">Uncharacterized protein</fullName>
    </submittedName>
</protein>
<organism evidence="4 5">
    <name type="scientific">Exophiala mesophila</name>
    <name type="common">Black yeast-like fungus</name>
    <dbReference type="NCBI Taxonomy" id="212818"/>
    <lineage>
        <taxon>Eukaryota</taxon>
        <taxon>Fungi</taxon>
        <taxon>Dikarya</taxon>
        <taxon>Ascomycota</taxon>
        <taxon>Pezizomycotina</taxon>
        <taxon>Eurotiomycetes</taxon>
        <taxon>Chaetothyriomycetidae</taxon>
        <taxon>Chaetothyriales</taxon>
        <taxon>Herpotrichiellaceae</taxon>
        <taxon>Exophiala</taxon>
    </lineage>
</organism>
<dbReference type="Pfam" id="PF00400">
    <property type="entry name" value="WD40"/>
    <property type="match status" value="5"/>
</dbReference>
<dbReference type="EMBL" id="KN847525">
    <property type="protein sequence ID" value="KIV89055.1"/>
    <property type="molecule type" value="Genomic_DNA"/>
</dbReference>
<dbReference type="InterPro" id="IPR051510">
    <property type="entry name" value="SKI8"/>
</dbReference>
<dbReference type="VEuPathDB" id="FungiDB:PV10_08668"/>
<dbReference type="GO" id="GO:0005634">
    <property type="term" value="C:nucleus"/>
    <property type="evidence" value="ECO:0007669"/>
    <property type="project" value="TreeGrafter"/>
</dbReference>
<dbReference type="InterPro" id="IPR036322">
    <property type="entry name" value="WD40_repeat_dom_sf"/>
</dbReference>
<dbReference type="GeneID" id="27326513"/>
<dbReference type="OMA" id="LDSSMCL"/>